<dbReference type="PANTHER" id="PTHR13061:SF29">
    <property type="entry name" value="GAMMA CARBONIC ANHYDRASE-LIKE 1, MITOCHONDRIAL-RELATED"/>
    <property type="match status" value="1"/>
</dbReference>
<dbReference type="EMBL" id="BARS01001179">
    <property type="protein sequence ID" value="GAF85758.1"/>
    <property type="molecule type" value="Genomic_DNA"/>
</dbReference>
<organism evidence="1">
    <name type="scientific">marine sediment metagenome</name>
    <dbReference type="NCBI Taxonomy" id="412755"/>
    <lineage>
        <taxon>unclassified sequences</taxon>
        <taxon>metagenomes</taxon>
        <taxon>ecological metagenomes</taxon>
    </lineage>
</organism>
<comment type="caution">
    <text evidence="1">The sequence shown here is derived from an EMBL/GenBank/DDBJ whole genome shotgun (WGS) entry which is preliminary data.</text>
</comment>
<sequence>MALYQFEERKPRVAQGAFVAESALVIGDVQIGKDAYIGHGVILRGDYGTIIVGEGTAVEEGAIVHARPNDRTIFGNCVTVGHGAMIHNAQIRDYAVIGMRATISDYSVVGEWTIIGEMGLVKNNQHVPDGVVAVGVPVKVTGKVNKKQKEFWSYGKKLYIEMAHRYIAPGAFRRID</sequence>
<accession>X0SX22</accession>
<dbReference type="InterPro" id="IPR050484">
    <property type="entry name" value="Transf_Hexapept/Carb_Anhydrase"/>
</dbReference>
<evidence type="ECO:0008006" key="2">
    <source>
        <dbReference type="Google" id="ProtNLM"/>
    </source>
</evidence>
<reference evidence="1" key="1">
    <citation type="journal article" date="2014" name="Front. Microbiol.">
        <title>High frequency of phylogenetically diverse reductive dehalogenase-homologous genes in deep subseafloor sedimentary metagenomes.</title>
        <authorList>
            <person name="Kawai M."/>
            <person name="Futagami T."/>
            <person name="Toyoda A."/>
            <person name="Takaki Y."/>
            <person name="Nishi S."/>
            <person name="Hori S."/>
            <person name="Arai W."/>
            <person name="Tsubouchi T."/>
            <person name="Morono Y."/>
            <person name="Uchiyama I."/>
            <person name="Ito T."/>
            <person name="Fujiyama A."/>
            <person name="Inagaki F."/>
            <person name="Takami H."/>
        </authorList>
    </citation>
    <scope>NUCLEOTIDE SEQUENCE</scope>
    <source>
        <strain evidence="1">Expedition CK06-06</strain>
    </source>
</reference>
<dbReference type="PANTHER" id="PTHR13061">
    <property type="entry name" value="DYNACTIN SUBUNIT P25"/>
    <property type="match status" value="1"/>
</dbReference>
<protein>
    <recommendedName>
        <fullName evidence="2">Gamma carbonic anhydrase family protein</fullName>
    </recommendedName>
</protein>
<dbReference type="InterPro" id="IPR047324">
    <property type="entry name" value="LbH_gamma_CA-like"/>
</dbReference>
<dbReference type="AlphaFoldDB" id="X0SX22"/>
<proteinExistence type="predicted"/>
<gene>
    <name evidence="1" type="ORF">S01H1_02452</name>
</gene>
<dbReference type="Gene3D" id="2.160.10.10">
    <property type="entry name" value="Hexapeptide repeat proteins"/>
    <property type="match status" value="1"/>
</dbReference>
<name>X0SX22_9ZZZZ</name>
<dbReference type="SUPFAM" id="SSF51161">
    <property type="entry name" value="Trimeric LpxA-like enzymes"/>
    <property type="match status" value="1"/>
</dbReference>
<dbReference type="CDD" id="cd04645">
    <property type="entry name" value="LbH_gamma_CA_like"/>
    <property type="match status" value="1"/>
</dbReference>
<evidence type="ECO:0000313" key="1">
    <source>
        <dbReference type="EMBL" id="GAF85758.1"/>
    </source>
</evidence>
<dbReference type="InterPro" id="IPR011004">
    <property type="entry name" value="Trimer_LpxA-like_sf"/>
</dbReference>